<dbReference type="AlphaFoldDB" id="A0AAU8HA13"/>
<name>A0AAU8HA13_9ACTN</name>
<organism evidence="2">
    <name type="scientific">Micromonospora sp. CCTCC AA 2012012</name>
    <dbReference type="NCBI Taxonomy" id="3111921"/>
    <lineage>
        <taxon>Bacteria</taxon>
        <taxon>Bacillati</taxon>
        <taxon>Actinomycetota</taxon>
        <taxon>Actinomycetes</taxon>
        <taxon>Micromonosporales</taxon>
        <taxon>Micromonosporaceae</taxon>
        <taxon>Micromonospora</taxon>
    </lineage>
</organism>
<sequence length="214" mass="23275">MTDRIERARELYESAVFGGDSAALSAADRTLDAVEADLLLARGRVLHARFLADRVEDPRELAFFERAAELYRTLDDPRGEGEALFWVGCLHQVIRGDDDAAAPAFARAHELATRAADRMTLSYVLRHLAFLDQAGGRLDEARRRMEESTALRREIGFLPGVAANLVALGYLAAGDGDGDRALALLDEAAVLAEKVGADGILTWVAEARANLRSV</sequence>
<dbReference type="Gene3D" id="1.25.40.10">
    <property type="entry name" value="Tetratricopeptide repeat domain"/>
    <property type="match status" value="1"/>
</dbReference>
<dbReference type="InterPro" id="IPR011990">
    <property type="entry name" value="TPR-like_helical_dom_sf"/>
</dbReference>
<protein>
    <submittedName>
        <fullName evidence="2">Tetratricopeptide repeat protein</fullName>
    </submittedName>
</protein>
<dbReference type="EMBL" id="CP157762">
    <property type="protein sequence ID" value="XBP91622.1"/>
    <property type="molecule type" value="Genomic_DNA"/>
</dbReference>
<dbReference type="SUPFAM" id="SSF48452">
    <property type="entry name" value="TPR-like"/>
    <property type="match status" value="1"/>
</dbReference>
<reference evidence="2" key="2">
    <citation type="submission" date="2024-06" db="EMBL/GenBank/DDBJ databases">
        <title>Micromonospora mangrovi CCTCC AA 2012012 genome sequences.</title>
        <authorList>
            <person name="Gao J."/>
        </authorList>
    </citation>
    <scope>NUCLEOTIDE SEQUENCE</scope>
    <source>
        <strain evidence="2">CCTCC AA 2012012</strain>
    </source>
</reference>
<reference evidence="1" key="1">
    <citation type="submission" date="2024-01" db="EMBL/GenBank/DDBJ databases">
        <title>The genome sequence of Micromonospora mangrovi CCTCC AA 2012012.</title>
        <authorList>
            <person name="Gao J."/>
        </authorList>
    </citation>
    <scope>NUCLEOTIDE SEQUENCE</scope>
    <source>
        <strain evidence="1">CCTCC AA 2012012</strain>
    </source>
</reference>
<gene>
    <name evidence="2" type="ORF">ABUL08_18475</name>
    <name evidence="1" type="ORF">VK199_18405</name>
</gene>
<accession>A0AAU8HA13</accession>
<evidence type="ECO:0000313" key="1">
    <source>
        <dbReference type="EMBL" id="XBP91622.1"/>
    </source>
</evidence>
<dbReference type="RefSeq" id="WP_350931165.1">
    <property type="nucleotide sequence ID" value="NZ_CP157762.1"/>
</dbReference>
<dbReference type="EMBL" id="CP159342">
    <property type="protein sequence ID" value="XCH72320.1"/>
    <property type="molecule type" value="Genomic_DNA"/>
</dbReference>
<evidence type="ECO:0000313" key="2">
    <source>
        <dbReference type="EMBL" id="XCH72320.1"/>
    </source>
</evidence>
<proteinExistence type="predicted"/>